<gene>
    <name evidence="1" type="ORF">ACR52_09995</name>
</gene>
<keyword evidence="2" id="KW-1185">Reference proteome</keyword>
<dbReference type="PATRIC" id="fig|1674920.3.peg.4835"/>
<evidence type="ECO:0000313" key="1">
    <source>
        <dbReference type="EMBL" id="KMT55689.1"/>
    </source>
</evidence>
<dbReference type="RefSeq" id="WP_236692129.1">
    <property type="nucleotide sequence ID" value="NZ_JBJGXJ010000009.1"/>
</dbReference>
<dbReference type="Proteomes" id="UP000037551">
    <property type="component" value="Unassembled WGS sequence"/>
</dbReference>
<dbReference type="EMBL" id="LFMW01000006">
    <property type="protein sequence ID" value="KMT55689.1"/>
    <property type="molecule type" value="Genomic_DNA"/>
</dbReference>
<organism evidence="1 2">
    <name type="scientific">Pseudomonas fildesensis</name>
    <dbReference type="NCBI Taxonomy" id="1674920"/>
    <lineage>
        <taxon>Bacteria</taxon>
        <taxon>Pseudomonadati</taxon>
        <taxon>Pseudomonadota</taxon>
        <taxon>Gammaproteobacteria</taxon>
        <taxon>Pseudomonadales</taxon>
        <taxon>Pseudomonadaceae</taxon>
        <taxon>Pseudomonas</taxon>
    </lineage>
</organism>
<comment type="caution">
    <text evidence="1">The sequence shown here is derived from an EMBL/GenBank/DDBJ whole genome shotgun (WGS) entry which is preliminary data.</text>
</comment>
<evidence type="ECO:0000313" key="2">
    <source>
        <dbReference type="Proteomes" id="UP000037551"/>
    </source>
</evidence>
<protein>
    <submittedName>
        <fullName evidence="1">Uncharacterized protein</fullName>
    </submittedName>
</protein>
<name>A0A0J8G406_9PSED</name>
<reference evidence="1 2" key="1">
    <citation type="submission" date="2015-06" db="EMBL/GenBank/DDBJ databases">
        <title>Draft genome sequence of an Antarctic Pseudomonas sp. strain KG01 with full potential for biotechnological applications.</title>
        <authorList>
            <person name="Pavlov M.S."/>
            <person name="Lira F."/>
            <person name="Martinez J.L."/>
            <person name="Marshall S.H."/>
        </authorList>
    </citation>
    <scope>NUCLEOTIDE SEQUENCE [LARGE SCALE GENOMIC DNA]</scope>
    <source>
        <strain evidence="1 2">KG01</strain>
    </source>
</reference>
<dbReference type="AlphaFoldDB" id="A0A0J8G406"/>
<sequence>MNYFKLNPNVASKKWEGYVNLGELIYKGEEVDDVELSNSRKPCTMRPLHYDILAAGKTAPVNTIGADFFVFDESLEGLDNLAAENVQYLPITHESQKVRYRLLHAYHHVDCVDWALSKYEAWPEEHVVKEWQNPRGRFFFEPVLIAEKLPETAEVFRLEGWGGAFNIIIGEAYKEKLLALDFDHSFLEFHLITLV</sequence>
<accession>A0A0J8G406</accession>
<proteinExistence type="predicted"/>